<keyword evidence="5" id="KW-0269">Exonuclease</keyword>
<keyword evidence="4 8" id="KW-0378">Hydrolase</keyword>
<comment type="similarity">
    <text evidence="1">Belongs to the XseB family.</text>
</comment>
<keyword evidence="9" id="KW-1185">Reference proteome</keyword>
<keyword evidence="2" id="KW-0963">Cytoplasm</keyword>
<dbReference type="Pfam" id="PF02609">
    <property type="entry name" value="Exonuc_VII_S"/>
    <property type="match status" value="1"/>
</dbReference>
<organism evidence="8 9">
    <name type="scientific">Deinococcus detaillensis</name>
    <dbReference type="NCBI Taxonomy" id="2592048"/>
    <lineage>
        <taxon>Bacteria</taxon>
        <taxon>Thermotogati</taxon>
        <taxon>Deinococcota</taxon>
        <taxon>Deinococci</taxon>
        <taxon>Deinococcales</taxon>
        <taxon>Deinococcaceae</taxon>
        <taxon>Deinococcus</taxon>
    </lineage>
</organism>
<dbReference type="OrthoDB" id="73303at2"/>
<dbReference type="AlphaFoldDB" id="A0A553V5K8"/>
<dbReference type="NCBIfam" id="NF045605">
    <property type="entry name" value="xseB_Acin_var"/>
    <property type="match status" value="1"/>
</dbReference>
<dbReference type="NCBIfam" id="TIGR01280">
    <property type="entry name" value="xseB"/>
    <property type="match status" value="1"/>
</dbReference>
<evidence type="ECO:0000313" key="9">
    <source>
        <dbReference type="Proteomes" id="UP000316092"/>
    </source>
</evidence>
<name>A0A553V5K8_9DEIO</name>
<reference evidence="8 9" key="1">
    <citation type="submission" date="2019-07" db="EMBL/GenBank/DDBJ databases">
        <title>Deinococcus detaillus sp. nov., isolated from humus soil in Antarctica.</title>
        <authorList>
            <person name="Zhang K."/>
        </authorList>
    </citation>
    <scope>NUCLEOTIDE SEQUENCE [LARGE SCALE GENOMIC DNA]</scope>
    <source>
        <strain evidence="8 9">H1</strain>
    </source>
</reference>
<dbReference type="InterPro" id="IPR003761">
    <property type="entry name" value="Exonuc_VII_S"/>
</dbReference>
<sequence length="98" mass="10596">MSARKAPAGAAKTQSYRAAYQQLNSIAAELEAGETDLDKVLPLLTQAQAAYEICRERIDALRAALDETAPLGTELEQDAADSTEAVKDDSDDDDDLYF</sequence>
<dbReference type="SUPFAM" id="SSF116842">
    <property type="entry name" value="XseB-like"/>
    <property type="match status" value="1"/>
</dbReference>
<evidence type="ECO:0000256" key="3">
    <source>
        <dbReference type="ARBA" id="ARBA00022722"/>
    </source>
</evidence>
<evidence type="ECO:0000256" key="6">
    <source>
        <dbReference type="NCBIfam" id="TIGR01280"/>
    </source>
</evidence>
<feature type="region of interest" description="Disordered" evidence="7">
    <location>
        <begin position="72"/>
        <end position="98"/>
    </location>
</feature>
<dbReference type="EC" id="3.1.11.6" evidence="6"/>
<keyword evidence="3" id="KW-0540">Nuclease</keyword>
<dbReference type="Gene3D" id="1.10.287.1040">
    <property type="entry name" value="Exonuclease VII, small subunit"/>
    <property type="match status" value="1"/>
</dbReference>
<evidence type="ECO:0000256" key="5">
    <source>
        <dbReference type="ARBA" id="ARBA00022839"/>
    </source>
</evidence>
<gene>
    <name evidence="8" type="primary">xseB</name>
    <name evidence="8" type="ORF">FNU79_00310</name>
</gene>
<accession>A0A553V5K8</accession>
<dbReference type="EMBL" id="VKDB01000001">
    <property type="protein sequence ID" value="TSA87745.1"/>
    <property type="molecule type" value="Genomic_DNA"/>
</dbReference>
<feature type="compositionally biased region" description="Acidic residues" evidence="7">
    <location>
        <begin position="89"/>
        <end position="98"/>
    </location>
</feature>
<evidence type="ECO:0000313" key="8">
    <source>
        <dbReference type="EMBL" id="TSA87745.1"/>
    </source>
</evidence>
<proteinExistence type="inferred from homology"/>
<dbReference type="RefSeq" id="WP_143718963.1">
    <property type="nucleotide sequence ID" value="NZ_VKDB01000001.1"/>
</dbReference>
<evidence type="ECO:0000256" key="4">
    <source>
        <dbReference type="ARBA" id="ARBA00022801"/>
    </source>
</evidence>
<dbReference type="Proteomes" id="UP000316092">
    <property type="component" value="Unassembled WGS sequence"/>
</dbReference>
<evidence type="ECO:0000256" key="2">
    <source>
        <dbReference type="ARBA" id="ARBA00022490"/>
    </source>
</evidence>
<dbReference type="GO" id="GO:0009318">
    <property type="term" value="C:exodeoxyribonuclease VII complex"/>
    <property type="evidence" value="ECO:0007669"/>
    <property type="project" value="UniProtKB-UniRule"/>
</dbReference>
<evidence type="ECO:0000256" key="1">
    <source>
        <dbReference type="ARBA" id="ARBA00009998"/>
    </source>
</evidence>
<comment type="caution">
    <text evidence="8">The sequence shown here is derived from an EMBL/GenBank/DDBJ whole genome shotgun (WGS) entry which is preliminary data.</text>
</comment>
<protein>
    <recommendedName>
        <fullName evidence="6">Exodeoxyribonuclease VII small subunit</fullName>
        <ecNumber evidence="6">3.1.11.6</ecNumber>
    </recommendedName>
</protein>
<dbReference type="GO" id="GO:0008855">
    <property type="term" value="F:exodeoxyribonuclease VII activity"/>
    <property type="evidence" value="ECO:0007669"/>
    <property type="project" value="UniProtKB-UniRule"/>
</dbReference>
<dbReference type="InterPro" id="IPR037004">
    <property type="entry name" value="Exonuc_VII_ssu_sf"/>
</dbReference>
<evidence type="ECO:0000256" key="7">
    <source>
        <dbReference type="SAM" id="MobiDB-lite"/>
    </source>
</evidence>
<dbReference type="GO" id="GO:0006308">
    <property type="term" value="P:DNA catabolic process"/>
    <property type="evidence" value="ECO:0007669"/>
    <property type="project" value="UniProtKB-UniRule"/>
</dbReference>